<evidence type="ECO:0000256" key="2">
    <source>
        <dbReference type="ARBA" id="ARBA00004696"/>
    </source>
</evidence>
<evidence type="ECO:0000313" key="10">
    <source>
        <dbReference type="EMBL" id="SEP61839.1"/>
    </source>
</evidence>
<dbReference type="PANTHER" id="PTHR22854">
    <property type="entry name" value="TRYPTOPHAN BIOSYNTHESIS PROTEIN"/>
    <property type="match status" value="1"/>
</dbReference>
<organism evidence="10 11">
    <name type="scientific">Neolewinella agarilytica</name>
    <dbReference type="NCBI Taxonomy" id="478744"/>
    <lineage>
        <taxon>Bacteria</taxon>
        <taxon>Pseudomonadati</taxon>
        <taxon>Bacteroidota</taxon>
        <taxon>Saprospiria</taxon>
        <taxon>Saprospirales</taxon>
        <taxon>Lewinellaceae</taxon>
        <taxon>Neolewinella</taxon>
    </lineage>
</organism>
<dbReference type="NCBIfam" id="NF001377">
    <property type="entry name" value="PRK00278.2-4"/>
    <property type="match status" value="1"/>
</dbReference>
<dbReference type="GO" id="GO:0000162">
    <property type="term" value="P:L-tryptophan biosynthetic process"/>
    <property type="evidence" value="ECO:0007669"/>
    <property type="project" value="UniProtKB-UniPathway"/>
</dbReference>
<dbReference type="InterPro" id="IPR013798">
    <property type="entry name" value="Indole-3-glycerol_P_synth_dom"/>
</dbReference>
<evidence type="ECO:0000256" key="5">
    <source>
        <dbReference type="ARBA" id="ARBA00022793"/>
    </source>
</evidence>
<dbReference type="InParanoid" id="A0A1H8ZBL1"/>
<keyword evidence="5" id="KW-0210">Decarboxylase</keyword>
<protein>
    <recommendedName>
        <fullName evidence="3">indole-3-glycerol-phosphate synthase</fullName>
        <ecNumber evidence="3">4.1.1.48</ecNumber>
    </recommendedName>
</protein>
<dbReference type="STRING" id="478744.SAMN05444359_101259"/>
<dbReference type="Proteomes" id="UP000199021">
    <property type="component" value="Unassembled WGS sequence"/>
</dbReference>
<dbReference type="GO" id="GO:0004640">
    <property type="term" value="F:phosphoribosylanthranilate isomerase activity"/>
    <property type="evidence" value="ECO:0007669"/>
    <property type="project" value="TreeGrafter"/>
</dbReference>
<dbReference type="FunFam" id="3.20.20.70:FF:000024">
    <property type="entry name" value="Indole-3-glycerol phosphate synthase"/>
    <property type="match status" value="1"/>
</dbReference>
<comment type="catalytic activity">
    <reaction evidence="1">
        <text>1-(2-carboxyphenylamino)-1-deoxy-D-ribulose 5-phosphate + H(+) = (1S,2R)-1-C-(indol-3-yl)glycerol 3-phosphate + CO2 + H2O</text>
        <dbReference type="Rhea" id="RHEA:23476"/>
        <dbReference type="ChEBI" id="CHEBI:15377"/>
        <dbReference type="ChEBI" id="CHEBI:15378"/>
        <dbReference type="ChEBI" id="CHEBI:16526"/>
        <dbReference type="ChEBI" id="CHEBI:58613"/>
        <dbReference type="ChEBI" id="CHEBI:58866"/>
        <dbReference type="EC" id="4.1.1.48"/>
    </reaction>
</comment>
<evidence type="ECO:0000256" key="7">
    <source>
        <dbReference type="ARBA" id="ARBA00023141"/>
    </source>
</evidence>
<dbReference type="OrthoDB" id="9804217at2"/>
<dbReference type="InterPro" id="IPR045186">
    <property type="entry name" value="Indole-3-glycerol_P_synth"/>
</dbReference>
<dbReference type="InterPro" id="IPR011060">
    <property type="entry name" value="RibuloseP-bd_barrel"/>
</dbReference>
<keyword evidence="8" id="KW-0456">Lyase</keyword>
<dbReference type="Gene3D" id="3.20.20.70">
    <property type="entry name" value="Aldolase class I"/>
    <property type="match status" value="1"/>
</dbReference>
<evidence type="ECO:0000259" key="9">
    <source>
        <dbReference type="Pfam" id="PF00218"/>
    </source>
</evidence>
<evidence type="ECO:0000256" key="6">
    <source>
        <dbReference type="ARBA" id="ARBA00022822"/>
    </source>
</evidence>
<keyword evidence="4" id="KW-0028">Amino-acid biosynthesis</keyword>
<gene>
    <name evidence="10" type="ORF">SAMN05444359_101259</name>
</gene>
<accession>A0A1H8ZBL1</accession>
<dbReference type="PANTHER" id="PTHR22854:SF2">
    <property type="entry name" value="INDOLE-3-GLYCEROL-PHOSPHATE SYNTHASE"/>
    <property type="match status" value="1"/>
</dbReference>
<keyword evidence="6" id="KW-0822">Tryptophan biosynthesis</keyword>
<keyword evidence="7" id="KW-0057">Aromatic amino acid biosynthesis</keyword>
<comment type="pathway">
    <text evidence="2">Amino-acid biosynthesis; L-tryptophan biosynthesis; L-tryptophan from chorismate: step 4/5.</text>
</comment>
<dbReference type="EMBL" id="FOFB01000001">
    <property type="protein sequence ID" value="SEP61839.1"/>
    <property type="molecule type" value="Genomic_DNA"/>
</dbReference>
<dbReference type="GO" id="GO:0004425">
    <property type="term" value="F:indole-3-glycerol-phosphate synthase activity"/>
    <property type="evidence" value="ECO:0007669"/>
    <property type="project" value="UniProtKB-EC"/>
</dbReference>
<keyword evidence="11" id="KW-1185">Reference proteome</keyword>
<dbReference type="RefSeq" id="WP_090164986.1">
    <property type="nucleotide sequence ID" value="NZ_FOFB01000001.1"/>
</dbReference>
<proteinExistence type="predicted"/>
<evidence type="ECO:0000256" key="3">
    <source>
        <dbReference type="ARBA" id="ARBA00012362"/>
    </source>
</evidence>
<dbReference type="Pfam" id="PF00218">
    <property type="entry name" value="IGPS"/>
    <property type="match status" value="1"/>
</dbReference>
<dbReference type="PROSITE" id="PS00614">
    <property type="entry name" value="IGPS"/>
    <property type="match status" value="1"/>
</dbReference>
<sequence>MTILNRINDYKKLEVARRKENTPLSKLKDTALYHQDRRSLRQSIRESEHFGIIAEFKRKSPSQDNINVAADPAAVTAGYQTAGAAGISCLTDTQFFGAQPTDIDIVRQTVSLPVIRKDFMVDSYQLHEAKAMGADAILLIAASLSAGQIDDFASEASALGLEVLCEVHNEEEVGKLSPNVDIVGVNNRNLKDFSVSIANSLQLAEMLPPSMLKISESGIEDPQSIVKLRSAGFKGFLIGTYFMREPDPGQACADFIRRVREIEDLYDGAIA</sequence>
<evidence type="ECO:0000256" key="8">
    <source>
        <dbReference type="ARBA" id="ARBA00023239"/>
    </source>
</evidence>
<dbReference type="UniPathway" id="UPA00035">
    <property type="reaction ID" value="UER00043"/>
</dbReference>
<name>A0A1H8ZBL1_9BACT</name>
<dbReference type="CDD" id="cd00331">
    <property type="entry name" value="IGPS"/>
    <property type="match status" value="1"/>
</dbReference>
<evidence type="ECO:0000256" key="1">
    <source>
        <dbReference type="ARBA" id="ARBA00001633"/>
    </source>
</evidence>
<dbReference type="SUPFAM" id="SSF51366">
    <property type="entry name" value="Ribulose-phoshate binding barrel"/>
    <property type="match status" value="1"/>
</dbReference>
<dbReference type="InterPro" id="IPR001468">
    <property type="entry name" value="Indole-3-GlycerolPSynthase_CS"/>
</dbReference>
<feature type="domain" description="Indole-3-glycerol phosphate synthase" evidence="9">
    <location>
        <begin position="4"/>
        <end position="252"/>
    </location>
</feature>
<evidence type="ECO:0000313" key="11">
    <source>
        <dbReference type="Proteomes" id="UP000199021"/>
    </source>
</evidence>
<dbReference type="InterPro" id="IPR013785">
    <property type="entry name" value="Aldolase_TIM"/>
</dbReference>
<reference evidence="11" key="1">
    <citation type="submission" date="2016-10" db="EMBL/GenBank/DDBJ databases">
        <authorList>
            <person name="Varghese N."/>
            <person name="Submissions S."/>
        </authorList>
    </citation>
    <scope>NUCLEOTIDE SEQUENCE [LARGE SCALE GENOMIC DNA]</scope>
    <source>
        <strain evidence="11">DSM 24740</strain>
    </source>
</reference>
<dbReference type="FunCoup" id="A0A1H8ZBL1">
    <property type="interactions" value="412"/>
</dbReference>
<dbReference type="EC" id="4.1.1.48" evidence="3"/>
<evidence type="ECO:0000256" key="4">
    <source>
        <dbReference type="ARBA" id="ARBA00022605"/>
    </source>
</evidence>
<dbReference type="AlphaFoldDB" id="A0A1H8ZBL1"/>